<evidence type="ECO:0000313" key="2">
    <source>
        <dbReference type="EMBL" id="AIQ89219.1"/>
    </source>
</evidence>
<protein>
    <submittedName>
        <fullName evidence="2">Polyhydroxyalkonate synthesis repressor, PhaR</fullName>
    </submittedName>
</protein>
<dbReference type="AlphaFoldDB" id="A0A089Q3Q7"/>
<evidence type="ECO:0000259" key="1">
    <source>
        <dbReference type="Pfam" id="PF07879"/>
    </source>
</evidence>
<dbReference type="EMBL" id="CP003811">
    <property type="protein sequence ID" value="AIQ89219.1"/>
    <property type="molecule type" value="Genomic_DNA"/>
</dbReference>
<evidence type="ECO:0000313" key="3">
    <source>
        <dbReference type="Proteomes" id="UP000029492"/>
    </source>
</evidence>
<dbReference type="Proteomes" id="UP000029492">
    <property type="component" value="Chromosome"/>
</dbReference>
<name>A0A089Q3Q7_9HYPH</name>
<feature type="domain" description="PHA accumulation regulator DNA-binding N-terminal" evidence="1">
    <location>
        <begin position="10"/>
        <end position="59"/>
    </location>
</feature>
<dbReference type="RefSeq" id="WP_043349771.1">
    <property type="nucleotide sequence ID" value="NZ_CP003811.1"/>
</dbReference>
<organism evidence="2 3">
    <name type="scientific">Methylobacterium oryzae CBMB20</name>
    <dbReference type="NCBI Taxonomy" id="693986"/>
    <lineage>
        <taxon>Bacteria</taxon>
        <taxon>Pseudomonadati</taxon>
        <taxon>Pseudomonadota</taxon>
        <taxon>Alphaproteobacteria</taxon>
        <taxon>Hyphomicrobiales</taxon>
        <taxon>Methylobacteriaceae</taxon>
        <taxon>Methylobacterium</taxon>
    </lineage>
</organism>
<reference evidence="2 3" key="1">
    <citation type="journal article" date="2014" name="PLoS ONE">
        <title>Genome Information of Methylobacterium oryzae, a Plant-Probiotic Methylotroph in the Phyllosphere.</title>
        <authorList>
            <person name="Kwak M.J."/>
            <person name="Jeong H."/>
            <person name="Madhaiyan M."/>
            <person name="Lee Y."/>
            <person name="Sa T.M."/>
            <person name="Oh T.K."/>
            <person name="Kim J.F."/>
        </authorList>
    </citation>
    <scope>NUCLEOTIDE SEQUENCE [LARGE SCALE GENOMIC DNA]</scope>
    <source>
        <strain evidence="2 3">CBMB20</strain>
    </source>
</reference>
<accession>A0A089Q3Q7</accession>
<dbReference type="eggNOG" id="COG5394">
    <property type="taxonomic scope" value="Bacteria"/>
</dbReference>
<dbReference type="Pfam" id="PF07879">
    <property type="entry name" value="PHB_acc_N"/>
    <property type="match status" value="1"/>
</dbReference>
<dbReference type="InterPro" id="IPR012909">
    <property type="entry name" value="PHA_DNA-bd_N"/>
</dbReference>
<gene>
    <name evidence="2" type="primary">phaR</name>
    <name evidence="2" type="ORF">MOC_1464</name>
</gene>
<sequence>MPRKRRPRRLINRYAASRLYDVETRAYVTLDHLKDLRSAGYEVVVREVETGRFVTEDVLKPGLDA</sequence>
<dbReference type="KEGG" id="mor:MOC_1464"/>
<proteinExistence type="predicted"/>
<dbReference type="HOGENOM" id="CLU_2844875_0_0_5"/>
<dbReference type="STRING" id="693986.MOC_1464"/>
<keyword evidence="3" id="KW-1185">Reference proteome</keyword>